<dbReference type="AlphaFoldDB" id="A0A1D2M687"/>
<dbReference type="InterPro" id="IPR023313">
    <property type="entry name" value="UBQ-conjugating_AS"/>
</dbReference>
<dbReference type="PROSITE" id="PS00183">
    <property type="entry name" value="UBC_1"/>
    <property type="match status" value="1"/>
</dbReference>
<dbReference type="STRING" id="48709.A0A1D2M687"/>
<dbReference type="PANTHER" id="PTHR24067">
    <property type="entry name" value="UBIQUITIN-CONJUGATING ENZYME E2"/>
    <property type="match status" value="1"/>
</dbReference>
<evidence type="ECO:0000256" key="2">
    <source>
        <dbReference type="ARBA" id="ARBA00022786"/>
    </source>
</evidence>
<comment type="similarity">
    <text evidence="4">Belongs to the ubiquitin-conjugating enzyme family.</text>
</comment>
<evidence type="ECO:0000256" key="4">
    <source>
        <dbReference type="RuleBase" id="RU362109"/>
    </source>
</evidence>
<evidence type="ECO:0000256" key="1">
    <source>
        <dbReference type="ARBA" id="ARBA00022679"/>
    </source>
</evidence>
<name>A0A1D2M687_ORCCI</name>
<dbReference type="GO" id="GO:0005524">
    <property type="term" value="F:ATP binding"/>
    <property type="evidence" value="ECO:0007669"/>
    <property type="project" value="UniProtKB-UniRule"/>
</dbReference>
<feature type="region of interest" description="Disordered" evidence="5">
    <location>
        <begin position="152"/>
        <end position="173"/>
    </location>
</feature>
<keyword evidence="8" id="KW-1185">Reference proteome</keyword>
<dbReference type="InterPro" id="IPR000608">
    <property type="entry name" value="UBC"/>
</dbReference>
<evidence type="ECO:0000256" key="3">
    <source>
        <dbReference type="PROSITE-ProRule" id="PRU10133"/>
    </source>
</evidence>
<keyword evidence="4" id="KW-0067">ATP-binding</keyword>
<evidence type="ECO:0000256" key="5">
    <source>
        <dbReference type="SAM" id="MobiDB-lite"/>
    </source>
</evidence>
<dbReference type="OrthoDB" id="9978460at2759"/>
<accession>A0A1D2M687</accession>
<feature type="compositionally biased region" description="Basic and acidic residues" evidence="5">
    <location>
        <begin position="159"/>
        <end position="173"/>
    </location>
</feature>
<dbReference type="SMART" id="SM00212">
    <property type="entry name" value="UBCc"/>
    <property type="match status" value="1"/>
</dbReference>
<dbReference type="GO" id="GO:0016740">
    <property type="term" value="F:transferase activity"/>
    <property type="evidence" value="ECO:0007669"/>
    <property type="project" value="UniProtKB-KW"/>
</dbReference>
<evidence type="ECO:0000313" key="7">
    <source>
        <dbReference type="EMBL" id="ODM88434.1"/>
    </source>
</evidence>
<dbReference type="Proteomes" id="UP000094527">
    <property type="component" value="Unassembled WGS sequence"/>
</dbReference>
<proteinExistence type="inferred from homology"/>
<evidence type="ECO:0000259" key="6">
    <source>
        <dbReference type="PROSITE" id="PS50127"/>
    </source>
</evidence>
<dbReference type="InterPro" id="IPR016135">
    <property type="entry name" value="UBQ-conjugating_enzyme/RWD"/>
</dbReference>
<dbReference type="PROSITE" id="PS50127">
    <property type="entry name" value="UBC_2"/>
    <property type="match status" value="1"/>
</dbReference>
<dbReference type="InterPro" id="IPR050113">
    <property type="entry name" value="Ub_conjugating_enzyme"/>
</dbReference>
<dbReference type="Pfam" id="PF00179">
    <property type="entry name" value="UQ_con"/>
    <property type="match status" value="1"/>
</dbReference>
<sequence>MSAQRLTRLKAEMAMMAKNPVPGIHCWLKEDSSDVISVEMDGPEGSPYESGVFSLEVVLSDRYPFTPPTVRFVTPVYHPNIDPNGRVCLSALKPKPTGTWAVNLNIATVLGAIRILLSEPNLSDPLMTEIAKEYSEKFESYVSAARAQTLQHAKKTALNKKEHQPDAKKQKLH</sequence>
<protein>
    <submittedName>
        <fullName evidence="7">Ubiquitin-conjugating enzyme E2 T</fullName>
    </submittedName>
</protein>
<keyword evidence="4" id="KW-0547">Nucleotide-binding</keyword>
<keyword evidence="1" id="KW-0808">Transferase</keyword>
<organism evidence="7 8">
    <name type="scientific">Orchesella cincta</name>
    <name type="common">Springtail</name>
    <name type="synonym">Podura cincta</name>
    <dbReference type="NCBI Taxonomy" id="48709"/>
    <lineage>
        <taxon>Eukaryota</taxon>
        <taxon>Metazoa</taxon>
        <taxon>Ecdysozoa</taxon>
        <taxon>Arthropoda</taxon>
        <taxon>Hexapoda</taxon>
        <taxon>Collembola</taxon>
        <taxon>Entomobryomorpha</taxon>
        <taxon>Entomobryoidea</taxon>
        <taxon>Orchesellidae</taxon>
        <taxon>Orchesellinae</taxon>
        <taxon>Orchesella</taxon>
    </lineage>
</organism>
<gene>
    <name evidence="7" type="ORF">Ocin01_18247</name>
</gene>
<evidence type="ECO:0000313" key="8">
    <source>
        <dbReference type="Proteomes" id="UP000094527"/>
    </source>
</evidence>
<comment type="caution">
    <text evidence="7">The sequence shown here is derived from an EMBL/GenBank/DDBJ whole genome shotgun (WGS) entry which is preliminary data.</text>
</comment>
<feature type="active site" description="Glycyl thioester intermediate" evidence="3">
    <location>
        <position position="88"/>
    </location>
</feature>
<dbReference type="SUPFAM" id="SSF54495">
    <property type="entry name" value="UBC-like"/>
    <property type="match status" value="1"/>
</dbReference>
<dbReference type="CDD" id="cd23805">
    <property type="entry name" value="UBCc_UBE2T"/>
    <property type="match status" value="1"/>
</dbReference>
<keyword evidence="2 4" id="KW-0833">Ubl conjugation pathway</keyword>
<feature type="domain" description="UBC core" evidence="6">
    <location>
        <begin position="4"/>
        <end position="154"/>
    </location>
</feature>
<dbReference type="OMA" id="FEPPRCR"/>
<reference evidence="7 8" key="1">
    <citation type="journal article" date="2016" name="Genome Biol. Evol.">
        <title>Gene Family Evolution Reflects Adaptation to Soil Environmental Stressors in the Genome of the Collembolan Orchesella cincta.</title>
        <authorList>
            <person name="Faddeeva-Vakhrusheva A."/>
            <person name="Derks M.F."/>
            <person name="Anvar S.Y."/>
            <person name="Agamennone V."/>
            <person name="Suring W."/>
            <person name="Smit S."/>
            <person name="van Straalen N.M."/>
            <person name="Roelofs D."/>
        </authorList>
    </citation>
    <scope>NUCLEOTIDE SEQUENCE [LARGE SCALE GENOMIC DNA]</scope>
    <source>
        <tissue evidence="7">Mixed pool</tissue>
    </source>
</reference>
<dbReference type="Gene3D" id="3.10.110.10">
    <property type="entry name" value="Ubiquitin Conjugating Enzyme"/>
    <property type="match status" value="1"/>
</dbReference>
<dbReference type="EMBL" id="LJIJ01003605">
    <property type="protein sequence ID" value="ODM88434.1"/>
    <property type="molecule type" value="Genomic_DNA"/>
</dbReference>